<feature type="transmembrane region" description="Helical" evidence="8">
    <location>
        <begin position="553"/>
        <end position="572"/>
    </location>
</feature>
<dbReference type="InParanoid" id="A0A7R8UTY0"/>
<keyword evidence="7" id="KW-0325">Glycoprotein</keyword>
<proteinExistence type="predicted"/>
<reference evidence="10 11" key="1">
    <citation type="submission" date="2020-11" db="EMBL/GenBank/DDBJ databases">
        <authorList>
            <person name="Wallbank WR R."/>
            <person name="Pardo Diaz C."/>
            <person name="Kozak K."/>
            <person name="Martin S."/>
            <person name="Jiggins C."/>
            <person name="Moest M."/>
            <person name="Warren A I."/>
            <person name="Generalovic N T."/>
            <person name="Byers J.R.P. K."/>
            <person name="Montejo-Kovacevich G."/>
            <person name="Yen C E."/>
        </authorList>
    </citation>
    <scope>NUCLEOTIDE SEQUENCE [LARGE SCALE GENOMIC DNA]</scope>
</reference>
<keyword evidence="11" id="KW-1185">Reference proteome</keyword>
<keyword evidence="5 8" id="KW-0472">Membrane</keyword>
<dbReference type="InterPro" id="IPR052192">
    <property type="entry name" value="Insect_Ionotropic_Sensory_Rcpt"/>
</dbReference>
<feature type="transmembrane region" description="Helical" evidence="8">
    <location>
        <begin position="307"/>
        <end position="328"/>
    </location>
</feature>
<evidence type="ECO:0000256" key="5">
    <source>
        <dbReference type="ARBA" id="ARBA00023136"/>
    </source>
</evidence>
<protein>
    <recommendedName>
        <fullName evidence="12">Ionotropic receptor</fullName>
    </recommendedName>
</protein>
<feature type="transmembrane region" description="Helical" evidence="8">
    <location>
        <begin position="364"/>
        <end position="383"/>
    </location>
</feature>
<sequence length="596" mass="68639">MKLSGIPALAASLFLLEVTGIIALNLEDIVVELNEIHQFRTILYFITDLDDESRTLVPEKISPNIDNIPKLVVDHTFEGVSLKGQFGSNVLSLAFITLSNKEVALEVLRRTLKGNLLSPIVFHFLTDTLSKDDLNQFVAELRDEMMFNSLVLVNNRLFTFNLYPSTTIREVASTESLKLALAEKFSNLHGLDVRVVRITDISTSVQYVDENGNLQYGGIFMKTILAFIKKYNGTFVEHLDIPRGFENLEKYLANGAFEIFTMNSLGYGGEEYMSYQLPLHTTCLILPYQKELPRVFYLMLPFQVPTWFLLGFGTFTLFFVILIIEALYGRNTDSLRTFQNAFFEVWRITTQQLNSRPELEVNRWVVVVHLLAIVQFMLILSLYQSGLSSFYTKSIPTRQIDTPDDLEMSNYKVLVHERTLYHLQHFGGFPPNVVENFAPDEGSIDTNLVELDPNYGYLPRPEYVDVLIGLEQSSLRQFHFSKICARREPYSIMIGTRFPFRSLLSEVILRLADAGVMDKWNKDIFYESGKAGCLKVKVIYESPLRPLKVDELYGIWIIYAIGMSVCIIVFLIEKFWKTIVHFFERIFKRKFNIKLF</sequence>
<evidence type="ECO:0000256" key="1">
    <source>
        <dbReference type="ARBA" id="ARBA00004651"/>
    </source>
</evidence>
<dbReference type="PANTHER" id="PTHR42643">
    <property type="entry name" value="IONOTROPIC RECEPTOR 20A-RELATED"/>
    <property type="match status" value="1"/>
</dbReference>
<dbReference type="EMBL" id="LR899012">
    <property type="protein sequence ID" value="CAD7086967.1"/>
    <property type="molecule type" value="Genomic_DNA"/>
</dbReference>
<evidence type="ECO:0000256" key="3">
    <source>
        <dbReference type="ARBA" id="ARBA00022692"/>
    </source>
</evidence>
<name>A0A7R8UTY0_HERIL</name>
<keyword evidence="4 8" id="KW-1133">Transmembrane helix</keyword>
<evidence type="ECO:0000256" key="8">
    <source>
        <dbReference type="SAM" id="Phobius"/>
    </source>
</evidence>
<feature type="signal peptide" evidence="9">
    <location>
        <begin position="1"/>
        <end position="23"/>
    </location>
</feature>
<dbReference type="PANTHER" id="PTHR42643:SF39">
    <property type="entry name" value="IONOTROPIC RECEPTOR 56A-RELATED"/>
    <property type="match status" value="1"/>
</dbReference>
<evidence type="ECO:0000256" key="4">
    <source>
        <dbReference type="ARBA" id="ARBA00022989"/>
    </source>
</evidence>
<organism evidence="10 11">
    <name type="scientific">Hermetia illucens</name>
    <name type="common">Black soldier fly</name>
    <dbReference type="NCBI Taxonomy" id="343691"/>
    <lineage>
        <taxon>Eukaryota</taxon>
        <taxon>Metazoa</taxon>
        <taxon>Ecdysozoa</taxon>
        <taxon>Arthropoda</taxon>
        <taxon>Hexapoda</taxon>
        <taxon>Insecta</taxon>
        <taxon>Pterygota</taxon>
        <taxon>Neoptera</taxon>
        <taxon>Endopterygota</taxon>
        <taxon>Diptera</taxon>
        <taxon>Brachycera</taxon>
        <taxon>Stratiomyomorpha</taxon>
        <taxon>Stratiomyidae</taxon>
        <taxon>Hermetiinae</taxon>
        <taxon>Hermetia</taxon>
    </lineage>
</organism>
<dbReference type="OrthoDB" id="7959891at2759"/>
<accession>A0A7R8UTY0</accession>
<dbReference type="AlphaFoldDB" id="A0A7R8UTY0"/>
<evidence type="ECO:0000313" key="11">
    <source>
        <dbReference type="Proteomes" id="UP000594454"/>
    </source>
</evidence>
<keyword evidence="9" id="KW-0732">Signal</keyword>
<evidence type="ECO:0000256" key="7">
    <source>
        <dbReference type="ARBA" id="ARBA00023180"/>
    </source>
</evidence>
<dbReference type="Proteomes" id="UP000594454">
    <property type="component" value="Chromosome 4"/>
</dbReference>
<dbReference type="Gene3D" id="1.10.287.70">
    <property type="match status" value="1"/>
</dbReference>
<gene>
    <name evidence="10" type="ORF">HERILL_LOCUS9703</name>
</gene>
<comment type="subcellular location">
    <subcellularLocation>
        <location evidence="1">Cell membrane</location>
        <topology evidence="1">Multi-pass membrane protein</topology>
    </subcellularLocation>
</comment>
<keyword evidence="3 8" id="KW-0812">Transmembrane</keyword>
<keyword evidence="2" id="KW-1003">Cell membrane</keyword>
<evidence type="ECO:0000313" key="10">
    <source>
        <dbReference type="EMBL" id="CAD7086967.1"/>
    </source>
</evidence>
<dbReference type="GO" id="GO:0005886">
    <property type="term" value="C:plasma membrane"/>
    <property type="evidence" value="ECO:0007669"/>
    <property type="project" value="UniProtKB-SubCell"/>
</dbReference>
<evidence type="ECO:0000256" key="9">
    <source>
        <dbReference type="SAM" id="SignalP"/>
    </source>
</evidence>
<evidence type="ECO:0008006" key="12">
    <source>
        <dbReference type="Google" id="ProtNLM"/>
    </source>
</evidence>
<keyword evidence="6" id="KW-0675">Receptor</keyword>
<evidence type="ECO:0000256" key="2">
    <source>
        <dbReference type="ARBA" id="ARBA00022475"/>
    </source>
</evidence>
<evidence type="ECO:0000256" key="6">
    <source>
        <dbReference type="ARBA" id="ARBA00023170"/>
    </source>
</evidence>
<feature type="chain" id="PRO_5031058026" description="Ionotropic receptor" evidence="9">
    <location>
        <begin position="24"/>
        <end position="596"/>
    </location>
</feature>